<evidence type="ECO:0000313" key="3">
    <source>
        <dbReference type="Proteomes" id="UP000635606"/>
    </source>
</evidence>
<feature type="compositionally biased region" description="Low complexity" evidence="1">
    <location>
        <begin position="1"/>
        <end position="15"/>
    </location>
</feature>
<comment type="caution">
    <text evidence="2">The sequence shown here is derived from an EMBL/GenBank/DDBJ whole genome shotgun (WGS) entry which is preliminary data.</text>
</comment>
<name>A0A8J4A6T7_9ACTN</name>
<gene>
    <name evidence="2" type="ORF">Voc01_088130</name>
</gene>
<feature type="compositionally biased region" description="Low complexity" evidence="1">
    <location>
        <begin position="41"/>
        <end position="52"/>
    </location>
</feature>
<protein>
    <submittedName>
        <fullName evidence="2">Uncharacterized protein</fullName>
    </submittedName>
</protein>
<dbReference type="EMBL" id="BOPH01000126">
    <property type="protein sequence ID" value="GIJ73896.1"/>
    <property type="molecule type" value="Genomic_DNA"/>
</dbReference>
<keyword evidence="3" id="KW-1185">Reference proteome</keyword>
<dbReference type="Proteomes" id="UP000635606">
    <property type="component" value="Unassembled WGS sequence"/>
</dbReference>
<evidence type="ECO:0000313" key="2">
    <source>
        <dbReference type="EMBL" id="GIJ73896.1"/>
    </source>
</evidence>
<accession>A0A8J4A6T7</accession>
<sequence length="102" mass="10322">MRVSASGALAASSSTGGRGPGTDVGTPVDNAKVRYPPERVSAAQPGAAPSPGTQRRAREVPSHRDPVVGAGQAAAMNALTALACVRQSRAFGYPAGLRPDQR</sequence>
<dbReference type="AlphaFoldDB" id="A0A8J4A6T7"/>
<feature type="region of interest" description="Disordered" evidence="1">
    <location>
        <begin position="1"/>
        <end position="64"/>
    </location>
</feature>
<proteinExistence type="predicted"/>
<reference evidence="2" key="1">
    <citation type="submission" date="2021-01" db="EMBL/GenBank/DDBJ databases">
        <title>Whole genome shotgun sequence of Virgisporangium ochraceum NBRC 16418.</title>
        <authorList>
            <person name="Komaki H."/>
            <person name="Tamura T."/>
        </authorList>
    </citation>
    <scope>NUCLEOTIDE SEQUENCE</scope>
    <source>
        <strain evidence="2">NBRC 16418</strain>
    </source>
</reference>
<organism evidence="2 3">
    <name type="scientific">Virgisporangium ochraceum</name>
    <dbReference type="NCBI Taxonomy" id="65505"/>
    <lineage>
        <taxon>Bacteria</taxon>
        <taxon>Bacillati</taxon>
        <taxon>Actinomycetota</taxon>
        <taxon>Actinomycetes</taxon>
        <taxon>Micromonosporales</taxon>
        <taxon>Micromonosporaceae</taxon>
        <taxon>Virgisporangium</taxon>
    </lineage>
</organism>
<evidence type="ECO:0000256" key="1">
    <source>
        <dbReference type="SAM" id="MobiDB-lite"/>
    </source>
</evidence>